<protein>
    <recommendedName>
        <fullName evidence="4">Secreted protein</fullName>
    </recommendedName>
</protein>
<sequence>MCSTWFLLFFFFFSSSRVWEKHQCSIVVPAIVSVSLFCVSSLKILYFLNFVSTWLHVMMYARFLYGSEEGLQYC</sequence>
<dbReference type="EMBL" id="GHWJ01010688">
    <property type="protein sequence ID" value="NOV43425.1"/>
    <property type="molecule type" value="Transcribed_RNA"/>
</dbReference>
<accession>A0A6M2DB85</accession>
<keyword evidence="1" id="KW-0812">Transmembrane</keyword>
<dbReference type="AlphaFoldDB" id="A0A6M2DB85"/>
<feature type="transmembrane region" description="Helical" evidence="1">
    <location>
        <begin position="30"/>
        <end position="55"/>
    </location>
</feature>
<keyword evidence="2" id="KW-0732">Signal</keyword>
<feature type="signal peptide" evidence="2">
    <location>
        <begin position="1"/>
        <end position="20"/>
    </location>
</feature>
<keyword evidence="1" id="KW-1133">Transmembrane helix</keyword>
<proteinExistence type="predicted"/>
<reference evidence="3" key="1">
    <citation type="submission" date="2019-09" db="EMBL/GenBank/DDBJ databases">
        <title>Organ-specific transcriptomic study of the physiology of the cattle tick, Rhipicephalus microplus.</title>
        <authorList>
            <person name="Tirloni L."/>
            <person name="Braz G."/>
            <person name="Gandara A.C.P."/>
            <person name="Sabadin G.A."/>
            <person name="da Silva R.M."/>
            <person name="Guizzo M.G."/>
            <person name="Machado J.A."/>
            <person name="Costa E.P."/>
            <person name="Gomes H.F."/>
            <person name="Moraes J."/>
            <person name="Mota M.B.S."/>
            <person name="Mesquita R.D."/>
            <person name="Alvarenga P.H."/>
            <person name="Alves F."/>
            <person name="Seixas A."/>
            <person name="da Fonseca R.N."/>
            <person name="Fogaca A."/>
            <person name="Logullo C."/>
            <person name="Tanaka A."/>
            <person name="Daffre S."/>
            <person name="Termignoni C."/>
            <person name="Vaz I.S.Jr."/>
            <person name="Oliveira P.L."/>
            <person name="Ribeiro J.M."/>
        </authorList>
    </citation>
    <scope>NUCLEOTIDE SEQUENCE</scope>
    <source>
        <strain evidence="3">Porto Alegre</strain>
    </source>
</reference>
<feature type="chain" id="PRO_5026991681" description="Secreted protein" evidence="2">
    <location>
        <begin position="21"/>
        <end position="74"/>
    </location>
</feature>
<name>A0A6M2DB85_RHIMP</name>
<organism evidence="3">
    <name type="scientific">Rhipicephalus microplus</name>
    <name type="common">Cattle tick</name>
    <name type="synonym">Boophilus microplus</name>
    <dbReference type="NCBI Taxonomy" id="6941"/>
    <lineage>
        <taxon>Eukaryota</taxon>
        <taxon>Metazoa</taxon>
        <taxon>Ecdysozoa</taxon>
        <taxon>Arthropoda</taxon>
        <taxon>Chelicerata</taxon>
        <taxon>Arachnida</taxon>
        <taxon>Acari</taxon>
        <taxon>Parasitiformes</taxon>
        <taxon>Ixodida</taxon>
        <taxon>Ixodoidea</taxon>
        <taxon>Ixodidae</taxon>
        <taxon>Rhipicephalinae</taxon>
        <taxon>Rhipicephalus</taxon>
        <taxon>Boophilus</taxon>
    </lineage>
</organism>
<keyword evidence="1" id="KW-0472">Membrane</keyword>
<evidence type="ECO:0000313" key="3">
    <source>
        <dbReference type="EMBL" id="NOV43425.1"/>
    </source>
</evidence>
<evidence type="ECO:0000256" key="2">
    <source>
        <dbReference type="SAM" id="SignalP"/>
    </source>
</evidence>
<evidence type="ECO:0000256" key="1">
    <source>
        <dbReference type="SAM" id="Phobius"/>
    </source>
</evidence>
<evidence type="ECO:0008006" key="4">
    <source>
        <dbReference type="Google" id="ProtNLM"/>
    </source>
</evidence>